<dbReference type="PROSITE" id="PS00393">
    <property type="entry name" value="PEPCASE_2"/>
    <property type="match status" value="1"/>
</dbReference>
<dbReference type="SUPFAM" id="SSF51621">
    <property type="entry name" value="Phosphoenolpyruvate/pyruvate domain"/>
    <property type="match status" value="1"/>
</dbReference>
<dbReference type="PANTHER" id="PTHR30523">
    <property type="entry name" value="PHOSPHOENOLPYRUVATE CARBOXYLASE"/>
    <property type="match status" value="1"/>
</dbReference>
<accession>A0A5S9ITP7</accession>
<feature type="active site" evidence="3">
    <location>
        <position position="567"/>
    </location>
</feature>
<name>A0A5S9ITP7_UABAM</name>
<keyword evidence="4" id="KW-0670">Pyruvate</keyword>
<dbReference type="GO" id="GO:0005829">
    <property type="term" value="C:cytosol"/>
    <property type="evidence" value="ECO:0007669"/>
    <property type="project" value="TreeGrafter"/>
</dbReference>
<evidence type="ECO:0000313" key="4">
    <source>
        <dbReference type="EMBL" id="BBM87919.1"/>
    </source>
</evidence>
<proteinExistence type="predicted"/>
<sequence>MVNDMKKDVNAQGTNKVSADLYFVMECFQHVLQNLGEDEIAKALPWLCDENAPVELSNDPCILNKQIQAFSIAFQILNLVEENAAVQHRRQVTDSEKAIRGSWEETFRGWQKQGIEPQQMAELISSLNICPVLTAHPTEAKRITVLEIHRELYLLLVKNENTMWSNLEREAIRREVQALLERWWRTGNVNLEKPQISDERDNVMHYFSHAFPLALQMSDQHLQNVWRNMGFDPKLLCRAEHYPRLHFGSWVGGDRDGHPYVSADVTASTLRKHRQAALTILRDKLVDLAKRLSFSALRNEMPQSLQDFITQRSEIHGDAGQKALKRNPKEPWRQFVNLMILRLQNTLDENDNNDLVYLSSQALQEDLQLLRSTLAEVGAQKVADHLLFPIERQVQCFGFHLAKLDIRQNSSYHEKALDQLLKFCGETQQHYSEMNEEQRIEFLNNELSKNRPFTLQGSKCGKEADELLAYYWEVKKYTELYGYDGVGSFIVSMTRGVSDLLVVYLFLREVGLLHSPIRVVPLLETIEDLQAGEKILQAFFTHPLTQERRKYQDGFYEVMLGYSDSNKDGGILASRWNIYQTEKKLSAVAAKHDVKLCFFHGRGGTISRGGGKYHRFLDSMPAGSVSGHIKLTVQGETIAEQFSNPMSSIYNLEMLQAGVARQAMKSYLGKTHEDYPTAAMNKLASLAFTHYPQLVNHDHFIEFYSNATPIDVIEHSKIGSRPARRTGKRSLGDLRAIPWVFSWNQARFNLTGWFSVGNALQQLQTESPDEYKQLKEVSESWPFLFYTLIQVETNLLNADDKVMQMFANLVGNKDAQTALMDVLLYDYKEALKQITHMFDAPVSERRTRQLENIARRGPILVALHELQVKKLQEWRAQSQSKEAEKLLKDLLQLTNAISGGLKNTG</sequence>
<comment type="function">
    <text evidence="1">Forms oxaloacetate, a four-carbon dicarboxylic acid source for the tricarboxylic acid cycle.</text>
</comment>
<dbReference type="GO" id="GO:0008964">
    <property type="term" value="F:phosphoenolpyruvate carboxylase activity"/>
    <property type="evidence" value="ECO:0007669"/>
    <property type="project" value="InterPro"/>
</dbReference>
<dbReference type="GO" id="GO:0015977">
    <property type="term" value="P:carbon fixation"/>
    <property type="evidence" value="ECO:0007669"/>
    <property type="project" value="InterPro"/>
</dbReference>
<reference evidence="4 5" key="1">
    <citation type="submission" date="2019-08" db="EMBL/GenBank/DDBJ databases">
        <title>Complete genome sequence of Candidatus Uab amorphum.</title>
        <authorList>
            <person name="Shiratori T."/>
            <person name="Suzuki S."/>
            <person name="Kakizawa Y."/>
            <person name="Ishida K."/>
        </authorList>
    </citation>
    <scope>NUCLEOTIDE SEQUENCE [LARGE SCALE GENOMIC DNA]</scope>
    <source>
        <strain evidence="4 5">SRT547</strain>
    </source>
</reference>
<dbReference type="Gene3D" id="1.20.1440.90">
    <property type="entry name" value="Phosphoenolpyruvate/pyruvate domain"/>
    <property type="match status" value="1"/>
</dbReference>
<dbReference type="InterPro" id="IPR015813">
    <property type="entry name" value="Pyrv/PenolPyrv_kinase-like_dom"/>
</dbReference>
<dbReference type="InterPro" id="IPR033129">
    <property type="entry name" value="PEPCASE_His_AS"/>
</dbReference>
<evidence type="ECO:0000256" key="2">
    <source>
        <dbReference type="ARBA" id="ARBA00022419"/>
    </source>
</evidence>
<gene>
    <name evidence="4" type="ORF">UABAM_06334</name>
</gene>
<organism evidence="4 5">
    <name type="scientific">Uabimicrobium amorphum</name>
    <dbReference type="NCBI Taxonomy" id="2596890"/>
    <lineage>
        <taxon>Bacteria</taxon>
        <taxon>Pseudomonadati</taxon>
        <taxon>Planctomycetota</taxon>
        <taxon>Candidatus Uabimicrobiia</taxon>
        <taxon>Candidatus Uabimicrobiales</taxon>
        <taxon>Candidatus Uabimicrobiaceae</taxon>
        <taxon>Candidatus Uabimicrobium</taxon>
    </lineage>
</organism>
<dbReference type="PRINTS" id="PR00150">
    <property type="entry name" value="PEPCARBXLASE"/>
</dbReference>
<dbReference type="EMBL" id="AP019860">
    <property type="protein sequence ID" value="BBM87919.1"/>
    <property type="molecule type" value="Genomic_DNA"/>
</dbReference>
<dbReference type="Proteomes" id="UP000326354">
    <property type="component" value="Chromosome"/>
</dbReference>
<evidence type="ECO:0000256" key="1">
    <source>
        <dbReference type="ARBA" id="ARBA00003670"/>
    </source>
</evidence>
<dbReference type="AlphaFoldDB" id="A0A5S9ITP7"/>
<dbReference type="Pfam" id="PF00311">
    <property type="entry name" value="PEPcase"/>
    <property type="match status" value="1"/>
</dbReference>
<keyword evidence="5" id="KW-1185">Reference proteome</keyword>
<protein>
    <recommendedName>
        <fullName evidence="2">Phosphoenolpyruvate carboxylase</fullName>
    </recommendedName>
</protein>
<dbReference type="KEGG" id="uam:UABAM_06334"/>
<dbReference type="InterPro" id="IPR021135">
    <property type="entry name" value="PEP_COase"/>
</dbReference>
<evidence type="ECO:0000313" key="5">
    <source>
        <dbReference type="Proteomes" id="UP000326354"/>
    </source>
</evidence>
<evidence type="ECO:0000256" key="3">
    <source>
        <dbReference type="PROSITE-ProRule" id="PRU10112"/>
    </source>
</evidence>
<dbReference type="PANTHER" id="PTHR30523:SF32">
    <property type="entry name" value="PHOSPHOENOLPYRUVATE CARBOXYLASE"/>
    <property type="match status" value="1"/>
</dbReference>
<dbReference type="GO" id="GO:0006099">
    <property type="term" value="P:tricarboxylic acid cycle"/>
    <property type="evidence" value="ECO:0007669"/>
    <property type="project" value="InterPro"/>
</dbReference>